<sequence length="296" mass="33120">MTVSFRQILESLSSYETQQVLRKQFEAANHADGERMRHALEEGGTAQSDVGDSLRGSNYNLNRYTNVVPFNHNRVRLSGKADYINATHVTVSQTGGRYIATQGPLGHTRGDFWRMVWEQQAGAVVMLANPVEQLQSKCAEYWPTPVGEVLKLGDLSVSLGDERPLEGCLSVIARQLKIARGAEERAVMQLHYTEWPDHGVPQSPVPMIRIMQELERAGSFGTGPVVVHCSAGVGRTGSFIVLDAARRFFRQAADYDGDFVGDVFGSLRTQRTLMVQTFEQYLMCYQTVHYMLNSRE</sequence>
<dbReference type="InterPro" id="IPR000387">
    <property type="entry name" value="Tyr_Pase_dom"/>
</dbReference>
<keyword evidence="5" id="KW-1185">Reference proteome</keyword>
<evidence type="ECO:0000259" key="3">
    <source>
        <dbReference type="PROSITE" id="PS50056"/>
    </source>
</evidence>
<dbReference type="InterPro" id="IPR003595">
    <property type="entry name" value="Tyr_Pase_cat"/>
</dbReference>
<dbReference type="PROSITE" id="PS00383">
    <property type="entry name" value="TYR_PHOSPHATASE_1"/>
    <property type="match status" value="1"/>
</dbReference>
<dbReference type="CDD" id="cd00047">
    <property type="entry name" value="PTPc"/>
    <property type="match status" value="1"/>
</dbReference>
<name>A0A9W8EJP1_9FUNG</name>
<feature type="domain" description="Tyrosine specific protein phosphatases" evidence="3">
    <location>
        <begin position="205"/>
        <end position="282"/>
    </location>
</feature>
<comment type="caution">
    <text evidence="4">The sequence shown here is derived from an EMBL/GenBank/DDBJ whole genome shotgun (WGS) entry which is preliminary data.</text>
</comment>
<dbReference type="InterPro" id="IPR016130">
    <property type="entry name" value="Tyr_Pase_AS"/>
</dbReference>
<dbReference type="PANTHER" id="PTHR19134">
    <property type="entry name" value="RECEPTOR-TYPE TYROSINE-PROTEIN PHOSPHATASE"/>
    <property type="match status" value="1"/>
</dbReference>
<comment type="similarity">
    <text evidence="1">Belongs to the protein-tyrosine phosphatase family. Non-receptor class subfamily.</text>
</comment>
<organism evidence="4 5">
    <name type="scientific">Coemansia thaxteri</name>
    <dbReference type="NCBI Taxonomy" id="2663907"/>
    <lineage>
        <taxon>Eukaryota</taxon>
        <taxon>Fungi</taxon>
        <taxon>Fungi incertae sedis</taxon>
        <taxon>Zoopagomycota</taxon>
        <taxon>Kickxellomycotina</taxon>
        <taxon>Kickxellomycetes</taxon>
        <taxon>Kickxellales</taxon>
        <taxon>Kickxellaceae</taxon>
        <taxon>Coemansia</taxon>
    </lineage>
</organism>
<dbReference type="GO" id="GO:0004725">
    <property type="term" value="F:protein tyrosine phosphatase activity"/>
    <property type="evidence" value="ECO:0007669"/>
    <property type="project" value="InterPro"/>
</dbReference>
<protein>
    <recommendedName>
        <fullName evidence="6">Protein tyrosine phosphatase</fullName>
    </recommendedName>
</protein>
<dbReference type="PRINTS" id="PR00700">
    <property type="entry name" value="PRTYPHPHTASE"/>
</dbReference>
<reference evidence="4" key="1">
    <citation type="submission" date="2022-07" db="EMBL/GenBank/DDBJ databases">
        <title>Phylogenomic reconstructions and comparative analyses of Kickxellomycotina fungi.</title>
        <authorList>
            <person name="Reynolds N.K."/>
            <person name="Stajich J.E."/>
            <person name="Barry K."/>
            <person name="Grigoriev I.V."/>
            <person name="Crous P."/>
            <person name="Smith M.E."/>
        </authorList>
    </citation>
    <scope>NUCLEOTIDE SEQUENCE</scope>
    <source>
        <strain evidence="4">IMI 214461</strain>
    </source>
</reference>
<dbReference type="Pfam" id="PF00102">
    <property type="entry name" value="Y_phosphatase"/>
    <property type="match status" value="1"/>
</dbReference>
<evidence type="ECO:0000256" key="1">
    <source>
        <dbReference type="ARBA" id="ARBA00009649"/>
    </source>
</evidence>
<dbReference type="SMART" id="SM00194">
    <property type="entry name" value="PTPc"/>
    <property type="match status" value="1"/>
</dbReference>
<dbReference type="InterPro" id="IPR029021">
    <property type="entry name" value="Prot-tyrosine_phosphatase-like"/>
</dbReference>
<proteinExistence type="inferred from homology"/>
<dbReference type="AlphaFoldDB" id="A0A9W8EJP1"/>
<dbReference type="Proteomes" id="UP001150907">
    <property type="component" value="Unassembled WGS sequence"/>
</dbReference>
<dbReference type="SUPFAM" id="SSF52799">
    <property type="entry name" value="(Phosphotyrosine protein) phosphatases II"/>
    <property type="match status" value="1"/>
</dbReference>
<dbReference type="SMART" id="SM00404">
    <property type="entry name" value="PTPc_motif"/>
    <property type="match status" value="1"/>
</dbReference>
<gene>
    <name evidence="4" type="ORF">H4R26_002283</name>
</gene>
<feature type="domain" description="Tyrosine-protein phosphatase" evidence="2">
    <location>
        <begin position="21"/>
        <end position="291"/>
    </location>
</feature>
<dbReference type="PANTHER" id="PTHR19134:SF449">
    <property type="entry name" value="TYROSINE-PROTEIN PHOSPHATASE 1"/>
    <property type="match status" value="1"/>
</dbReference>
<evidence type="ECO:0000259" key="2">
    <source>
        <dbReference type="PROSITE" id="PS50055"/>
    </source>
</evidence>
<dbReference type="OrthoDB" id="10253954at2759"/>
<accession>A0A9W8EJP1</accession>
<evidence type="ECO:0000313" key="5">
    <source>
        <dbReference type="Proteomes" id="UP001150907"/>
    </source>
</evidence>
<dbReference type="InterPro" id="IPR000242">
    <property type="entry name" value="PTP_cat"/>
</dbReference>
<dbReference type="InterPro" id="IPR050348">
    <property type="entry name" value="Protein-Tyr_Phosphatase"/>
</dbReference>
<evidence type="ECO:0008006" key="6">
    <source>
        <dbReference type="Google" id="ProtNLM"/>
    </source>
</evidence>
<dbReference type="Gene3D" id="3.90.190.10">
    <property type="entry name" value="Protein tyrosine phosphatase superfamily"/>
    <property type="match status" value="1"/>
</dbReference>
<dbReference type="EMBL" id="JANBQF010000131">
    <property type="protein sequence ID" value="KAJ2004845.1"/>
    <property type="molecule type" value="Genomic_DNA"/>
</dbReference>
<evidence type="ECO:0000313" key="4">
    <source>
        <dbReference type="EMBL" id="KAJ2004845.1"/>
    </source>
</evidence>
<dbReference type="PROSITE" id="PS50055">
    <property type="entry name" value="TYR_PHOSPHATASE_PTP"/>
    <property type="match status" value="1"/>
</dbReference>
<dbReference type="PROSITE" id="PS50056">
    <property type="entry name" value="TYR_PHOSPHATASE_2"/>
    <property type="match status" value="1"/>
</dbReference>